<evidence type="ECO:0000313" key="3">
    <source>
        <dbReference type="Proteomes" id="UP000501387"/>
    </source>
</evidence>
<dbReference type="Proteomes" id="UP000501387">
    <property type="component" value="Chromosome"/>
</dbReference>
<name>A0A6G8FJY6_9MICO</name>
<dbReference type="PROSITE" id="PS51257">
    <property type="entry name" value="PROKAR_LIPOPROTEIN"/>
    <property type="match status" value="1"/>
</dbReference>
<feature type="chain" id="PRO_5038940332" evidence="1">
    <location>
        <begin position="34"/>
        <end position="133"/>
    </location>
</feature>
<evidence type="ECO:0000313" key="2">
    <source>
        <dbReference type="EMBL" id="QIM16687.1"/>
    </source>
</evidence>
<keyword evidence="1" id="KW-0732">Signal</keyword>
<dbReference type="AlphaFoldDB" id="A0A6G8FJY6"/>
<dbReference type="EMBL" id="CP049934">
    <property type="protein sequence ID" value="QIM16687.1"/>
    <property type="molecule type" value="Genomic_DNA"/>
</dbReference>
<reference evidence="2 3" key="1">
    <citation type="submission" date="2020-03" db="EMBL/GenBank/DDBJ databases">
        <title>Leucobacter sp. nov., isolated from beetles.</title>
        <authorList>
            <person name="Hyun D.-W."/>
            <person name="Bae J.-W."/>
        </authorList>
    </citation>
    <scope>NUCLEOTIDE SEQUENCE [LARGE SCALE GENOMIC DNA]</scope>
    <source>
        <strain evidence="2 3">HDW9B</strain>
    </source>
</reference>
<keyword evidence="3" id="KW-1185">Reference proteome</keyword>
<evidence type="ECO:0000256" key="1">
    <source>
        <dbReference type="SAM" id="SignalP"/>
    </source>
</evidence>
<protein>
    <submittedName>
        <fullName evidence="2">Uncharacterized protein</fullName>
    </submittedName>
</protein>
<sequence>MTALRAKATRMSLIVAALSAGAMLVGCVPLANGDDPQPEKADETMSDAELDLLGSLTAGVPPKDLIWYPPSQLPKGWKAETFDEEGVRHVTVTPNCMIQFRQPAGLGIRMIPIPRRWRSTFRRNSGTKRLTRS</sequence>
<gene>
    <name evidence="2" type="ORF">G7067_10160</name>
</gene>
<organism evidence="2 3">
    <name type="scientific">Leucobacter insecticola</name>
    <dbReference type="NCBI Taxonomy" id="2714934"/>
    <lineage>
        <taxon>Bacteria</taxon>
        <taxon>Bacillati</taxon>
        <taxon>Actinomycetota</taxon>
        <taxon>Actinomycetes</taxon>
        <taxon>Micrococcales</taxon>
        <taxon>Microbacteriaceae</taxon>
        <taxon>Leucobacter</taxon>
    </lineage>
</organism>
<dbReference type="KEGG" id="lins:G7067_10160"/>
<proteinExistence type="predicted"/>
<feature type="signal peptide" evidence="1">
    <location>
        <begin position="1"/>
        <end position="33"/>
    </location>
</feature>
<accession>A0A6G8FJY6</accession>
<dbReference type="RefSeq" id="WP_166323964.1">
    <property type="nucleotide sequence ID" value="NZ_CP049934.1"/>
</dbReference>